<organism evidence="4 5">
    <name type="scientific">Vibrio vulnificus</name>
    <dbReference type="NCBI Taxonomy" id="672"/>
    <lineage>
        <taxon>Bacteria</taxon>
        <taxon>Pseudomonadati</taxon>
        <taxon>Pseudomonadota</taxon>
        <taxon>Gammaproteobacteria</taxon>
        <taxon>Vibrionales</taxon>
        <taxon>Vibrionaceae</taxon>
        <taxon>Vibrio</taxon>
    </lineage>
</organism>
<dbReference type="RefSeq" id="WP_103201047.1">
    <property type="nucleotide sequence ID" value="NZ_JASMUA010000001.1"/>
</dbReference>
<keyword evidence="2 3" id="KW-0732">Signal</keyword>
<reference evidence="4 5" key="1">
    <citation type="journal article" date="2018" name="Front. Microbiol.">
        <title>Phylogeny of Vibrio vulnificus from the Analysis of the Core-Genome: Implications for Intra-Species Taxonomy.</title>
        <authorList>
            <person name="Roig F.J."/>
            <person name="Gonzalez-Candelas F."/>
            <person name="Sanjuan E."/>
            <person name="Fouz B."/>
            <person name="Feil E.J."/>
            <person name="Llorens C."/>
            <person name="Baker-Austin C."/>
            <person name="Oliver J.D."/>
            <person name="Danin-Poleg Y."/>
            <person name="Gibas C.J."/>
            <person name="Kashi Y."/>
            <person name="Gulig P.A."/>
            <person name="Morrison S.S."/>
            <person name="Amaro C."/>
        </authorList>
    </citation>
    <scope>NUCLEOTIDE SEQUENCE [LARGE SCALE GENOMIC DNA]</scope>
    <source>
        <strain evidence="4 5">CECT4608</strain>
    </source>
</reference>
<dbReference type="Proteomes" id="UP000237466">
    <property type="component" value="Unassembled WGS sequence"/>
</dbReference>
<dbReference type="PANTHER" id="PTHR38108">
    <property type="entry name" value="UPF0319 PROTEIN YCCT"/>
    <property type="match status" value="1"/>
</dbReference>
<evidence type="ECO:0000256" key="3">
    <source>
        <dbReference type="HAMAP-Rule" id="MF_00789"/>
    </source>
</evidence>
<dbReference type="Pfam" id="PF09829">
    <property type="entry name" value="DUF2057"/>
    <property type="match status" value="1"/>
</dbReference>
<evidence type="ECO:0000256" key="2">
    <source>
        <dbReference type="ARBA" id="ARBA00022729"/>
    </source>
</evidence>
<proteinExistence type="inferred from homology"/>
<comment type="caution">
    <text evidence="4">The sequence shown here is derived from an EMBL/GenBank/DDBJ whole genome shotgun (WGS) entry which is preliminary data.</text>
</comment>
<evidence type="ECO:0000313" key="5">
    <source>
        <dbReference type="Proteomes" id="UP000237466"/>
    </source>
</evidence>
<dbReference type="NCBIfam" id="NF003383">
    <property type="entry name" value="PRK04517.1"/>
    <property type="match status" value="1"/>
</dbReference>
<sequence length="215" mass="23595" precursor="true">MNIIKPLTCILAMSISGLATAAVTLHVPDNVTLFVANGQKAKLSGSLFASSKTIELPNGENQIVFQYEPYFSQGNDRIGVESNVIIAKFSANDTDLNFELPKYRDHRVAEQEIKQMQWQLVDEQGAAVTKSEDKLVKSGMQIGRDYAREAADYNQTGGIAAIGTAVSVATIKTEPVANVETKVKAGDNTAEEMLHFWYDKADEATKARFKAYINQ</sequence>
<dbReference type="PANTHER" id="PTHR38108:SF1">
    <property type="entry name" value="UPF0319 PROTEIN YCCT"/>
    <property type="match status" value="1"/>
</dbReference>
<protein>
    <recommendedName>
        <fullName evidence="3">UPF0319 protein CRN52_20125</fullName>
    </recommendedName>
</protein>
<gene>
    <name evidence="4" type="ORF">CRN52_20125</name>
</gene>
<evidence type="ECO:0000313" key="4">
    <source>
        <dbReference type="EMBL" id="POB44028.1"/>
    </source>
</evidence>
<dbReference type="AlphaFoldDB" id="A0A2S3QYP1"/>
<accession>A0A2S3QYP1</accession>
<feature type="chain" id="PRO_5015791474" description="UPF0319 protein CRN52_20125" evidence="3">
    <location>
        <begin position="22"/>
        <end position="215"/>
    </location>
</feature>
<comment type="similarity">
    <text evidence="1 3">Belongs to the UPF0319 family.</text>
</comment>
<feature type="signal peptide" evidence="3">
    <location>
        <begin position="1"/>
        <end position="21"/>
    </location>
</feature>
<dbReference type="InterPro" id="IPR018635">
    <property type="entry name" value="UPF0319"/>
</dbReference>
<dbReference type="EMBL" id="PDGH01000126">
    <property type="protein sequence ID" value="POB44028.1"/>
    <property type="molecule type" value="Genomic_DNA"/>
</dbReference>
<name>A0A2S3QYP1_VIBVL</name>
<dbReference type="HAMAP" id="MF_00789">
    <property type="entry name" value="UPF0319"/>
    <property type="match status" value="1"/>
</dbReference>
<evidence type="ECO:0000256" key="1">
    <source>
        <dbReference type="ARBA" id="ARBA00008490"/>
    </source>
</evidence>